<feature type="transmembrane region" description="Helical" evidence="9">
    <location>
        <begin position="6"/>
        <end position="27"/>
    </location>
</feature>
<gene>
    <name evidence="10" type="ORF">ENY07_02475</name>
</gene>
<feature type="transmembrane region" description="Helical" evidence="9">
    <location>
        <begin position="180"/>
        <end position="199"/>
    </location>
</feature>
<organism evidence="10">
    <name type="scientific">Acidicaldus sp</name>
    <dbReference type="NCBI Taxonomy" id="1872105"/>
    <lineage>
        <taxon>Bacteria</taxon>
        <taxon>Pseudomonadati</taxon>
        <taxon>Pseudomonadota</taxon>
        <taxon>Alphaproteobacteria</taxon>
        <taxon>Acetobacterales</taxon>
        <taxon>Acetobacteraceae</taxon>
        <taxon>Acidicaldus</taxon>
    </lineage>
</organism>
<evidence type="ECO:0000256" key="8">
    <source>
        <dbReference type="ARBA" id="ARBA00037998"/>
    </source>
</evidence>
<evidence type="ECO:0000256" key="2">
    <source>
        <dbReference type="ARBA" id="ARBA00022448"/>
    </source>
</evidence>
<dbReference type="EMBL" id="DTQM01000050">
    <property type="protein sequence ID" value="HGC42076.1"/>
    <property type="molecule type" value="Genomic_DNA"/>
</dbReference>
<proteinExistence type="inferred from homology"/>
<keyword evidence="2" id="KW-0813">Transport</keyword>
<dbReference type="InterPro" id="IPR052157">
    <property type="entry name" value="BCAA_transport_permease"/>
</dbReference>
<feature type="transmembrane region" description="Helical" evidence="9">
    <location>
        <begin position="141"/>
        <end position="159"/>
    </location>
</feature>
<evidence type="ECO:0000256" key="9">
    <source>
        <dbReference type="SAM" id="Phobius"/>
    </source>
</evidence>
<dbReference type="PANTHER" id="PTHR11795">
    <property type="entry name" value="BRANCHED-CHAIN AMINO ACID TRANSPORT SYSTEM PERMEASE PROTEIN LIVH"/>
    <property type="match status" value="1"/>
</dbReference>
<keyword evidence="5" id="KW-0029">Amino-acid transport</keyword>
<dbReference type="GO" id="GO:0006865">
    <property type="term" value="P:amino acid transport"/>
    <property type="evidence" value="ECO:0007669"/>
    <property type="project" value="UniProtKB-KW"/>
</dbReference>
<evidence type="ECO:0000256" key="5">
    <source>
        <dbReference type="ARBA" id="ARBA00022970"/>
    </source>
</evidence>
<keyword evidence="3" id="KW-1003">Cell membrane</keyword>
<dbReference type="InterPro" id="IPR001851">
    <property type="entry name" value="ABC_transp_permease"/>
</dbReference>
<evidence type="ECO:0000256" key="3">
    <source>
        <dbReference type="ARBA" id="ARBA00022475"/>
    </source>
</evidence>
<dbReference type="PANTHER" id="PTHR11795:SF450">
    <property type="entry name" value="ABC TRANSPORTER PERMEASE PROTEIN"/>
    <property type="match status" value="1"/>
</dbReference>
<feature type="transmembrane region" description="Helical" evidence="9">
    <location>
        <begin position="265"/>
        <end position="283"/>
    </location>
</feature>
<feature type="transmembrane region" description="Helical" evidence="9">
    <location>
        <begin position="91"/>
        <end position="114"/>
    </location>
</feature>
<keyword evidence="7 9" id="KW-0472">Membrane</keyword>
<name>A0A8J4HA30_9PROT</name>
<reference evidence="10" key="1">
    <citation type="journal article" date="2020" name="mSystems">
        <title>Genome- and Community-Level Interaction Insights into Carbon Utilization and Element Cycling Functions of Hydrothermarchaeota in Hydrothermal Sediment.</title>
        <authorList>
            <person name="Zhou Z."/>
            <person name="Liu Y."/>
            <person name="Xu W."/>
            <person name="Pan J."/>
            <person name="Luo Z.H."/>
            <person name="Li M."/>
        </authorList>
    </citation>
    <scope>NUCLEOTIDE SEQUENCE</scope>
    <source>
        <strain evidence="10">SpSt-997</strain>
    </source>
</reference>
<keyword evidence="6 9" id="KW-1133">Transmembrane helix</keyword>
<dbReference type="CDD" id="cd06582">
    <property type="entry name" value="TM_PBP1_LivH_like"/>
    <property type="match status" value="1"/>
</dbReference>
<accession>A0A8J4HA30</accession>
<comment type="subcellular location">
    <subcellularLocation>
        <location evidence="1">Cell membrane</location>
        <topology evidence="1">Multi-pass membrane protein</topology>
    </subcellularLocation>
</comment>
<dbReference type="GO" id="GO:0022857">
    <property type="term" value="F:transmembrane transporter activity"/>
    <property type="evidence" value="ECO:0007669"/>
    <property type="project" value="InterPro"/>
</dbReference>
<dbReference type="Pfam" id="PF02653">
    <property type="entry name" value="BPD_transp_2"/>
    <property type="match status" value="1"/>
</dbReference>
<sequence>MAIILQLLFTGLGIGAVYALVALGFVLIYRATNVVNFAQGQFAMLGGYCMVITTVDLGLPYWLGILITLVVMAGFGAIFNLGVYYPLRHRLFLPVVISTIGASILITNLVLGLYGPEPMTLPGVIDFPGVSLGAVFLDSQYLVIIAVTLILVVLQYFFFEHTLVGKKMQAVSQDKEVASLLGINVTGMIMLTFAYSAVLGGIAGVLVAPILFVSVGLGAQIALKAFAASIIGGFGDVPGAIAGGLIIGVAETLGAFYISVPYKDAFAFILLFAFLLIRPQGIFGEKVSQKA</sequence>
<comment type="similarity">
    <text evidence="8">Belongs to the binding-protein-dependent transport system permease family. LivHM subfamily.</text>
</comment>
<dbReference type="AlphaFoldDB" id="A0A8J4HA30"/>
<dbReference type="GO" id="GO:0005886">
    <property type="term" value="C:plasma membrane"/>
    <property type="evidence" value="ECO:0007669"/>
    <property type="project" value="UniProtKB-SubCell"/>
</dbReference>
<feature type="transmembrane region" description="Helical" evidence="9">
    <location>
        <begin position="239"/>
        <end position="259"/>
    </location>
</feature>
<evidence type="ECO:0000256" key="1">
    <source>
        <dbReference type="ARBA" id="ARBA00004651"/>
    </source>
</evidence>
<comment type="caution">
    <text evidence="10">The sequence shown here is derived from an EMBL/GenBank/DDBJ whole genome shotgun (WGS) entry which is preliminary data.</text>
</comment>
<evidence type="ECO:0000256" key="7">
    <source>
        <dbReference type="ARBA" id="ARBA00023136"/>
    </source>
</evidence>
<protein>
    <submittedName>
        <fullName evidence="10">Branched-chain amino acid ABC transporter permease</fullName>
    </submittedName>
</protein>
<feature type="transmembrane region" description="Helical" evidence="9">
    <location>
        <begin position="61"/>
        <end position="84"/>
    </location>
</feature>
<feature type="transmembrane region" description="Helical" evidence="9">
    <location>
        <begin position="205"/>
        <end position="227"/>
    </location>
</feature>
<evidence type="ECO:0000256" key="6">
    <source>
        <dbReference type="ARBA" id="ARBA00022989"/>
    </source>
</evidence>
<evidence type="ECO:0000256" key="4">
    <source>
        <dbReference type="ARBA" id="ARBA00022692"/>
    </source>
</evidence>
<keyword evidence="4 9" id="KW-0812">Transmembrane</keyword>
<evidence type="ECO:0000313" key="10">
    <source>
        <dbReference type="EMBL" id="HGC42076.1"/>
    </source>
</evidence>